<keyword evidence="2" id="KW-1185">Reference proteome</keyword>
<dbReference type="EMBL" id="JBHSON010000033">
    <property type="protein sequence ID" value="MFC5748537.1"/>
    <property type="molecule type" value="Genomic_DNA"/>
</dbReference>
<organism evidence="1 2">
    <name type="scientific">Actinomadura rugatobispora</name>
    <dbReference type="NCBI Taxonomy" id="1994"/>
    <lineage>
        <taxon>Bacteria</taxon>
        <taxon>Bacillati</taxon>
        <taxon>Actinomycetota</taxon>
        <taxon>Actinomycetes</taxon>
        <taxon>Streptosporangiales</taxon>
        <taxon>Thermomonosporaceae</taxon>
        <taxon>Actinomadura</taxon>
    </lineage>
</organism>
<accession>A0ABW1A0R4</accession>
<protein>
    <submittedName>
        <fullName evidence="1">Uncharacterized protein</fullName>
    </submittedName>
</protein>
<proteinExistence type="predicted"/>
<sequence length="45" mass="5049">MDGRIRQHRLTPEGLVSELCGKAGGLTRAEWDRHAGQVPYRETCP</sequence>
<comment type="caution">
    <text evidence="1">The sequence shown here is derived from an EMBL/GenBank/DDBJ whole genome shotgun (WGS) entry which is preliminary data.</text>
</comment>
<dbReference type="Proteomes" id="UP001596074">
    <property type="component" value="Unassembled WGS sequence"/>
</dbReference>
<evidence type="ECO:0000313" key="2">
    <source>
        <dbReference type="Proteomes" id="UP001596074"/>
    </source>
</evidence>
<reference evidence="2" key="1">
    <citation type="journal article" date="2019" name="Int. J. Syst. Evol. Microbiol.">
        <title>The Global Catalogue of Microorganisms (GCM) 10K type strain sequencing project: providing services to taxonomists for standard genome sequencing and annotation.</title>
        <authorList>
            <consortium name="The Broad Institute Genomics Platform"/>
            <consortium name="The Broad Institute Genome Sequencing Center for Infectious Disease"/>
            <person name="Wu L."/>
            <person name="Ma J."/>
        </authorList>
    </citation>
    <scope>NUCLEOTIDE SEQUENCE [LARGE SCALE GENOMIC DNA]</scope>
    <source>
        <strain evidence="2">KCTC 42087</strain>
    </source>
</reference>
<gene>
    <name evidence="1" type="ORF">ACFPZN_23215</name>
</gene>
<evidence type="ECO:0000313" key="1">
    <source>
        <dbReference type="EMBL" id="MFC5748537.1"/>
    </source>
</evidence>
<name>A0ABW1A0R4_9ACTN</name>
<dbReference type="RefSeq" id="WP_378284208.1">
    <property type="nucleotide sequence ID" value="NZ_JBHSON010000033.1"/>
</dbReference>